<name>A0ABX8TC36_9HYPH</name>
<keyword evidence="3" id="KW-1185">Reference proteome</keyword>
<dbReference type="CDD" id="cd00093">
    <property type="entry name" value="HTH_XRE"/>
    <property type="match status" value="1"/>
</dbReference>
<dbReference type="Pfam" id="PF13560">
    <property type="entry name" value="HTH_31"/>
    <property type="match status" value="1"/>
</dbReference>
<reference evidence="2 3" key="1">
    <citation type="submission" date="2021-03" db="EMBL/GenBank/DDBJ databases">
        <title>Rapid diversification of plasmids in a genus of pathogenic and nitrogen fixing bacteria.</title>
        <authorList>
            <person name="Weisberg A.J."/>
            <person name="Miller M."/>
            <person name="Ream W."/>
            <person name="Grunwald N.J."/>
            <person name="Chang J.H."/>
        </authorList>
    </citation>
    <scope>NUCLEOTIDE SEQUENCE [LARGE SCALE GENOMIC DNA]</scope>
    <source>
        <strain evidence="2 3">AF3.44</strain>
        <plasmid evidence="2 3">unnamed2</plasmid>
    </source>
</reference>
<dbReference type="Proteomes" id="UP000826513">
    <property type="component" value="Plasmid unnamed2"/>
</dbReference>
<accession>A0ABX8TC36</accession>
<dbReference type="SMART" id="SM00530">
    <property type="entry name" value="HTH_XRE"/>
    <property type="match status" value="1"/>
</dbReference>
<keyword evidence="2" id="KW-0614">Plasmid</keyword>
<dbReference type="InterPro" id="IPR010982">
    <property type="entry name" value="Lambda_DNA-bd_dom_sf"/>
</dbReference>
<organism evidence="2 3">
    <name type="scientific">Agrobacterium larrymoorei</name>
    <dbReference type="NCBI Taxonomy" id="160699"/>
    <lineage>
        <taxon>Bacteria</taxon>
        <taxon>Pseudomonadati</taxon>
        <taxon>Pseudomonadota</taxon>
        <taxon>Alphaproteobacteria</taxon>
        <taxon>Hyphomicrobiales</taxon>
        <taxon>Rhizobiaceae</taxon>
        <taxon>Rhizobium/Agrobacterium group</taxon>
        <taxon>Agrobacterium</taxon>
    </lineage>
</organism>
<protein>
    <submittedName>
        <fullName evidence="2">Helix-turn-helix transcriptional regulator</fullName>
    </submittedName>
</protein>
<proteinExistence type="predicted"/>
<evidence type="ECO:0000313" key="2">
    <source>
        <dbReference type="EMBL" id="QYA10822.1"/>
    </source>
</evidence>
<gene>
    <name evidence="2" type="ORF">J5285_26070</name>
</gene>
<geneLocation type="plasmid" evidence="2 3">
    <name>unnamed2</name>
</geneLocation>
<sequence length="123" mass="14049">MTSNNKPTEEDVKIGARIRLRRETMRVRRAEFAAAASITVAQISKYELGQIRVPADRILLFSDMLKVDADYFFADFENVEEFDRLNAFMRSREGIELNTAFSRITDKGRRASVAALVTDLADR</sequence>
<evidence type="ECO:0000313" key="3">
    <source>
        <dbReference type="Proteomes" id="UP000826513"/>
    </source>
</evidence>
<dbReference type="RefSeq" id="WP_174051939.1">
    <property type="nucleotide sequence ID" value="NZ_CP072171.1"/>
</dbReference>
<dbReference type="EMBL" id="CP072171">
    <property type="protein sequence ID" value="QYA10822.1"/>
    <property type="molecule type" value="Genomic_DNA"/>
</dbReference>
<dbReference type="PROSITE" id="PS50943">
    <property type="entry name" value="HTH_CROC1"/>
    <property type="match status" value="1"/>
</dbReference>
<dbReference type="SUPFAM" id="SSF47413">
    <property type="entry name" value="lambda repressor-like DNA-binding domains"/>
    <property type="match status" value="1"/>
</dbReference>
<evidence type="ECO:0000259" key="1">
    <source>
        <dbReference type="PROSITE" id="PS50943"/>
    </source>
</evidence>
<feature type="domain" description="HTH cro/C1-type" evidence="1">
    <location>
        <begin position="18"/>
        <end position="72"/>
    </location>
</feature>
<dbReference type="InterPro" id="IPR001387">
    <property type="entry name" value="Cro/C1-type_HTH"/>
</dbReference>
<dbReference type="Gene3D" id="1.10.260.40">
    <property type="entry name" value="lambda repressor-like DNA-binding domains"/>
    <property type="match status" value="1"/>
</dbReference>